<protein>
    <submittedName>
        <fullName evidence="2">Uncharacterized protein</fullName>
    </submittedName>
</protein>
<proteinExistence type="predicted"/>
<reference evidence="2" key="1">
    <citation type="submission" date="2020-06" db="EMBL/GenBank/DDBJ databases">
        <title>Characterization of fructooligosaccharide metabolism and fructooligosaccharide-degrading enzymes in human commensal butyrate producers.</title>
        <authorList>
            <person name="Tanno H."/>
            <person name="Fujii T."/>
            <person name="Hirano K."/>
            <person name="Maeno S."/>
            <person name="Tonozuka T."/>
            <person name="Sakamoto M."/>
            <person name="Ohkuma M."/>
            <person name="Tochio T."/>
            <person name="Endo A."/>
        </authorList>
    </citation>
    <scope>NUCLEOTIDE SEQUENCE</scope>
    <source>
        <strain evidence="2">JCM 31265</strain>
    </source>
</reference>
<feature type="region of interest" description="Disordered" evidence="1">
    <location>
        <begin position="38"/>
        <end position="71"/>
    </location>
</feature>
<evidence type="ECO:0000256" key="1">
    <source>
        <dbReference type="SAM" id="MobiDB-lite"/>
    </source>
</evidence>
<gene>
    <name evidence="2" type="ORF">COEU31_10800</name>
</gene>
<organism evidence="2 3">
    <name type="scientific">Coprococcus eutactus</name>
    <dbReference type="NCBI Taxonomy" id="33043"/>
    <lineage>
        <taxon>Bacteria</taxon>
        <taxon>Bacillati</taxon>
        <taxon>Bacillota</taxon>
        <taxon>Clostridia</taxon>
        <taxon>Lachnospirales</taxon>
        <taxon>Lachnospiraceae</taxon>
        <taxon>Coprococcus</taxon>
    </lineage>
</organism>
<dbReference type="EMBL" id="BLYL01000004">
    <property type="protein sequence ID" value="GFO94034.1"/>
    <property type="molecule type" value="Genomic_DNA"/>
</dbReference>
<dbReference type="RefSeq" id="WP_055223079.1">
    <property type="nucleotide sequence ID" value="NZ_BLYL01000004.1"/>
</dbReference>
<sequence length="71" mass="8753">MQEIQKNLHDRYGIRYTENSNIQILQKLLEQAKQNMHNLEEQQRQNERDLKELQHHQKEIDTYLGKKHEDI</sequence>
<comment type="caution">
    <text evidence="2">The sequence shown here is derived from an EMBL/GenBank/DDBJ whole genome shotgun (WGS) entry which is preliminary data.</text>
</comment>
<evidence type="ECO:0000313" key="2">
    <source>
        <dbReference type="EMBL" id="GFO94034.1"/>
    </source>
</evidence>
<dbReference type="AlphaFoldDB" id="A0AAI9K470"/>
<name>A0AAI9K470_9FIRM</name>
<accession>A0AAI9K470</accession>
<dbReference type="Proteomes" id="UP000660047">
    <property type="component" value="Unassembled WGS sequence"/>
</dbReference>
<evidence type="ECO:0000313" key="3">
    <source>
        <dbReference type="Proteomes" id="UP000660047"/>
    </source>
</evidence>